<evidence type="ECO:0000313" key="3">
    <source>
        <dbReference type="EMBL" id="HGT71346.1"/>
    </source>
</evidence>
<dbReference type="InterPro" id="IPR013762">
    <property type="entry name" value="Integrase-like_cat_sf"/>
</dbReference>
<evidence type="ECO:0000256" key="1">
    <source>
        <dbReference type="ARBA" id="ARBA00023172"/>
    </source>
</evidence>
<gene>
    <name evidence="3" type="ORF">ENT43_03750</name>
</gene>
<sequence>MADVLKKYNKDGWMLVFESDYGGCLTTRTVQGIFHDALRKTGIKKEATCHSLRHSFATHLLESGTDICYIQELLGHNNVATTQIYTKVTNYGLKNIKSPL</sequence>
<dbReference type="PROSITE" id="PS51898">
    <property type="entry name" value="TYR_RECOMBINASE"/>
    <property type="match status" value="1"/>
</dbReference>
<accession>A0A7C4M602</accession>
<dbReference type="SUPFAM" id="SSF56349">
    <property type="entry name" value="DNA breaking-rejoining enzymes"/>
    <property type="match status" value="1"/>
</dbReference>
<dbReference type="InterPro" id="IPR002104">
    <property type="entry name" value="Integrase_catalytic"/>
</dbReference>
<proteinExistence type="predicted"/>
<name>A0A7C4M602_UNCC3</name>
<reference evidence="3" key="1">
    <citation type="journal article" date="2020" name="mSystems">
        <title>Genome- and Community-Level Interaction Insights into Carbon Utilization and Element Cycling Functions of Hydrothermarchaeota in Hydrothermal Sediment.</title>
        <authorList>
            <person name="Zhou Z."/>
            <person name="Liu Y."/>
            <person name="Xu W."/>
            <person name="Pan J."/>
            <person name="Luo Z.H."/>
            <person name="Li M."/>
        </authorList>
    </citation>
    <scope>NUCLEOTIDE SEQUENCE [LARGE SCALE GENOMIC DNA]</scope>
    <source>
        <strain evidence="3">SpSt-579</strain>
    </source>
</reference>
<dbReference type="GO" id="GO:0015074">
    <property type="term" value="P:DNA integration"/>
    <property type="evidence" value="ECO:0007669"/>
    <property type="project" value="InterPro"/>
</dbReference>
<dbReference type="InterPro" id="IPR011010">
    <property type="entry name" value="DNA_brk_join_enz"/>
</dbReference>
<dbReference type="GO" id="GO:0003677">
    <property type="term" value="F:DNA binding"/>
    <property type="evidence" value="ECO:0007669"/>
    <property type="project" value="InterPro"/>
</dbReference>
<dbReference type="GO" id="GO:0006310">
    <property type="term" value="P:DNA recombination"/>
    <property type="evidence" value="ECO:0007669"/>
    <property type="project" value="UniProtKB-KW"/>
</dbReference>
<comment type="caution">
    <text evidence="3">The sequence shown here is derived from an EMBL/GenBank/DDBJ whole genome shotgun (WGS) entry which is preliminary data.</text>
</comment>
<dbReference type="Gene3D" id="1.10.443.10">
    <property type="entry name" value="Intergrase catalytic core"/>
    <property type="match status" value="1"/>
</dbReference>
<keyword evidence="1" id="KW-0233">DNA recombination</keyword>
<evidence type="ECO:0000259" key="2">
    <source>
        <dbReference type="PROSITE" id="PS51898"/>
    </source>
</evidence>
<dbReference type="InterPro" id="IPR050090">
    <property type="entry name" value="Tyrosine_recombinase_XerCD"/>
</dbReference>
<dbReference type="PANTHER" id="PTHR30349">
    <property type="entry name" value="PHAGE INTEGRASE-RELATED"/>
    <property type="match status" value="1"/>
</dbReference>
<dbReference type="Pfam" id="PF00589">
    <property type="entry name" value="Phage_integrase"/>
    <property type="match status" value="1"/>
</dbReference>
<protein>
    <recommendedName>
        <fullName evidence="2">Tyr recombinase domain-containing protein</fullName>
    </recommendedName>
</protein>
<dbReference type="AlphaFoldDB" id="A0A7C4M602"/>
<dbReference type="PANTHER" id="PTHR30349:SF64">
    <property type="entry name" value="PROPHAGE INTEGRASE INTD-RELATED"/>
    <property type="match status" value="1"/>
</dbReference>
<dbReference type="EMBL" id="DSYQ01000021">
    <property type="protein sequence ID" value="HGT71346.1"/>
    <property type="molecule type" value="Genomic_DNA"/>
</dbReference>
<feature type="domain" description="Tyr recombinase" evidence="2">
    <location>
        <begin position="1"/>
        <end position="98"/>
    </location>
</feature>
<organism evidence="3">
    <name type="scientific">candidate division CPR3 bacterium</name>
    <dbReference type="NCBI Taxonomy" id="2268181"/>
    <lineage>
        <taxon>Bacteria</taxon>
        <taxon>Bacteria division CPR3</taxon>
    </lineage>
</organism>